<evidence type="ECO:0000256" key="6">
    <source>
        <dbReference type="ARBA" id="ARBA00022741"/>
    </source>
</evidence>
<dbReference type="InterPro" id="IPR036770">
    <property type="entry name" value="Ankyrin_rpt-contain_sf"/>
</dbReference>
<dbReference type="FunFam" id="3.40.50.300:FF:000254">
    <property type="entry name" value="U5 small nuclear ribonucleoprotein helicase"/>
    <property type="match status" value="1"/>
</dbReference>
<protein>
    <recommendedName>
        <fullName evidence="11">U5 small nuclear ribonucleoprotein 200 kDa helicase</fullName>
        <ecNumber evidence="2">3.6.4.13</ecNumber>
    </recommendedName>
</protein>
<dbReference type="EMBL" id="CAJNOE010000130">
    <property type="protein sequence ID" value="CAF0954666.1"/>
    <property type="molecule type" value="Genomic_DNA"/>
</dbReference>
<dbReference type="InterPro" id="IPR048863">
    <property type="entry name" value="BRR2_plug"/>
</dbReference>
<dbReference type="InterPro" id="IPR014001">
    <property type="entry name" value="Helicase_ATP-bd"/>
</dbReference>
<dbReference type="PROSITE" id="PS51194">
    <property type="entry name" value="HELICASE_CTER"/>
    <property type="match status" value="1"/>
</dbReference>
<dbReference type="InterPro" id="IPR001650">
    <property type="entry name" value="Helicase_C-like"/>
</dbReference>
<feature type="repeat" description="ANK" evidence="13">
    <location>
        <begin position="2174"/>
        <end position="2206"/>
    </location>
</feature>
<dbReference type="SMART" id="SM00490">
    <property type="entry name" value="HELICc"/>
    <property type="match status" value="1"/>
</dbReference>
<name>A0A814DLV3_9BILA</name>
<dbReference type="GO" id="GO:0008380">
    <property type="term" value="P:RNA splicing"/>
    <property type="evidence" value="ECO:0007669"/>
    <property type="project" value="UniProtKB-KW"/>
</dbReference>
<dbReference type="InterPro" id="IPR027417">
    <property type="entry name" value="P-loop_NTPase"/>
</dbReference>
<evidence type="ECO:0000256" key="3">
    <source>
        <dbReference type="ARBA" id="ARBA00022664"/>
    </source>
</evidence>
<dbReference type="PRINTS" id="PR01415">
    <property type="entry name" value="ANKYRIN"/>
</dbReference>
<dbReference type="GO" id="GO:0005524">
    <property type="term" value="F:ATP binding"/>
    <property type="evidence" value="ECO:0007669"/>
    <property type="project" value="UniProtKB-KW"/>
</dbReference>
<dbReference type="InterPro" id="IPR014756">
    <property type="entry name" value="Ig_E-set"/>
</dbReference>
<organism evidence="16 17">
    <name type="scientific">Adineta steineri</name>
    <dbReference type="NCBI Taxonomy" id="433720"/>
    <lineage>
        <taxon>Eukaryota</taxon>
        <taxon>Metazoa</taxon>
        <taxon>Spiralia</taxon>
        <taxon>Gnathifera</taxon>
        <taxon>Rotifera</taxon>
        <taxon>Eurotatoria</taxon>
        <taxon>Bdelloidea</taxon>
        <taxon>Adinetida</taxon>
        <taxon>Adinetidae</taxon>
        <taxon>Adineta</taxon>
    </lineage>
</organism>
<dbReference type="SUPFAM" id="SSF48403">
    <property type="entry name" value="Ankyrin repeat"/>
    <property type="match status" value="1"/>
</dbReference>
<dbReference type="FunFam" id="2.60.40.150:FF:000004">
    <property type="entry name" value="RNA helicase, activating signal cointegrator 1"/>
    <property type="match status" value="1"/>
</dbReference>
<dbReference type="FunFam" id="3.40.50.300:FF:003287">
    <property type="entry name" value="U5 small nuclear ribonucleoprotein 200 kDa helicase"/>
    <property type="match status" value="1"/>
</dbReference>
<evidence type="ECO:0000259" key="14">
    <source>
        <dbReference type="PROSITE" id="PS51192"/>
    </source>
</evidence>
<dbReference type="FunFam" id="3.40.50.300:FF:000062">
    <property type="entry name" value="U5 small nuclear ribonucleoprotein helicase"/>
    <property type="match status" value="1"/>
</dbReference>
<keyword evidence="10" id="KW-0508">mRNA splicing</keyword>
<dbReference type="GO" id="GO:0003724">
    <property type="term" value="F:RNA helicase activity"/>
    <property type="evidence" value="ECO:0007669"/>
    <property type="project" value="UniProtKB-EC"/>
</dbReference>
<evidence type="ECO:0000256" key="4">
    <source>
        <dbReference type="ARBA" id="ARBA00022728"/>
    </source>
</evidence>
<evidence type="ECO:0000256" key="7">
    <source>
        <dbReference type="ARBA" id="ARBA00022801"/>
    </source>
</evidence>
<dbReference type="FunFam" id="1.10.150.20:FF:000004">
    <property type="entry name" value="U5 small nuclear ribonucleoprotein helicase"/>
    <property type="match status" value="1"/>
</dbReference>
<evidence type="ECO:0000256" key="9">
    <source>
        <dbReference type="ARBA" id="ARBA00022840"/>
    </source>
</evidence>
<dbReference type="Gene3D" id="3.40.50.300">
    <property type="entry name" value="P-loop containing nucleotide triphosphate hydrolases"/>
    <property type="match status" value="4"/>
</dbReference>
<feature type="domain" description="Helicase ATP-binding" evidence="14">
    <location>
        <begin position="1294"/>
        <end position="1469"/>
    </location>
</feature>
<evidence type="ECO:0000256" key="8">
    <source>
        <dbReference type="ARBA" id="ARBA00022806"/>
    </source>
</evidence>
<dbReference type="SUPFAM" id="SSF52540">
    <property type="entry name" value="P-loop containing nucleoside triphosphate hydrolases"/>
    <property type="match status" value="3"/>
</dbReference>
<evidence type="ECO:0000256" key="5">
    <source>
        <dbReference type="ARBA" id="ARBA00022737"/>
    </source>
</evidence>
<dbReference type="Pfam" id="PF21188">
    <property type="entry name" value="BRR2_plug"/>
    <property type="match status" value="1"/>
</dbReference>
<dbReference type="InterPro" id="IPR002110">
    <property type="entry name" value="Ankyrin_rpt"/>
</dbReference>
<evidence type="ECO:0000256" key="1">
    <source>
        <dbReference type="ARBA" id="ARBA00010140"/>
    </source>
</evidence>
<dbReference type="SUPFAM" id="SSF46785">
    <property type="entry name" value="Winged helix' DNA-binding domain"/>
    <property type="match status" value="2"/>
</dbReference>
<dbReference type="InterPro" id="IPR050474">
    <property type="entry name" value="Hel308_SKI2-like"/>
</dbReference>
<dbReference type="InterPro" id="IPR036388">
    <property type="entry name" value="WH-like_DNA-bd_sf"/>
</dbReference>
<evidence type="ECO:0000256" key="12">
    <source>
        <dbReference type="ARBA" id="ARBA00047984"/>
    </source>
</evidence>
<keyword evidence="7" id="KW-0378">Hydrolase</keyword>
<dbReference type="Gene3D" id="1.10.10.10">
    <property type="entry name" value="Winged helix-like DNA-binding domain superfamily/Winged helix DNA-binding domain"/>
    <property type="match status" value="2"/>
</dbReference>
<keyword evidence="3" id="KW-0507">mRNA processing</keyword>
<dbReference type="GO" id="GO:0016787">
    <property type="term" value="F:hydrolase activity"/>
    <property type="evidence" value="ECO:0007669"/>
    <property type="project" value="UniProtKB-KW"/>
</dbReference>
<dbReference type="FunFam" id="1.10.10.10:FF:000024">
    <property type="entry name" value="U5 small nuclear ribonucleoprotein helicase"/>
    <property type="match status" value="1"/>
</dbReference>
<dbReference type="SUPFAM" id="SSF158702">
    <property type="entry name" value="Sec63 N-terminal domain-like"/>
    <property type="match status" value="2"/>
</dbReference>
<evidence type="ECO:0000256" key="10">
    <source>
        <dbReference type="ARBA" id="ARBA00023187"/>
    </source>
</evidence>
<dbReference type="InterPro" id="IPR035892">
    <property type="entry name" value="C2_domain_sf"/>
</dbReference>
<comment type="catalytic activity">
    <reaction evidence="12">
        <text>ATP + H2O = ADP + phosphate + H(+)</text>
        <dbReference type="Rhea" id="RHEA:13065"/>
        <dbReference type="ChEBI" id="CHEBI:15377"/>
        <dbReference type="ChEBI" id="CHEBI:15378"/>
        <dbReference type="ChEBI" id="CHEBI:30616"/>
        <dbReference type="ChEBI" id="CHEBI:43474"/>
        <dbReference type="ChEBI" id="CHEBI:456216"/>
        <dbReference type="EC" id="3.6.4.13"/>
    </reaction>
</comment>
<dbReference type="SMART" id="SM00487">
    <property type="entry name" value="DEXDc"/>
    <property type="match status" value="2"/>
</dbReference>
<accession>A0A814DLV3</accession>
<dbReference type="PROSITE" id="PS51192">
    <property type="entry name" value="HELICASE_ATP_BIND_1"/>
    <property type="match status" value="2"/>
</dbReference>
<dbReference type="FunFam" id="1.10.3380.10:FF:000002">
    <property type="entry name" value="Activating signal cointegrator 1 complex subunit 3"/>
    <property type="match status" value="1"/>
</dbReference>
<dbReference type="Pfam" id="PF23445">
    <property type="entry name" value="WHD_SNRNP200"/>
    <property type="match status" value="2"/>
</dbReference>
<evidence type="ECO:0000256" key="13">
    <source>
        <dbReference type="PROSITE-ProRule" id="PRU00023"/>
    </source>
</evidence>
<dbReference type="PANTHER" id="PTHR47961">
    <property type="entry name" value="DNA POLYMERASE THETA, PUTATIVE (AFU_ORTHOLOGUE AFUA_1G05260)-RELATED"/>
    <property type="match status" value="1"/>
</dbReference>
<feature type="repeat" description="ANK" evidence="13">
    <location>
        <begin position="2207"/>
        <end position="2239"/>
    </location>
</feature>
<keyword evidence="8" id="KW-0347">Helicase</keyword>
<dbReference type="InterPro" id="IPR036390">
    <property type="entry name" value="WH_DNA-bd_sf"/>
</dbReference>
<keyword evidence="13" id="KW-0040">ANK repeat</keyword>
<dbReference type="GO" id="GO:0003676">
    <property type="term" value="F:nucleic acid binding"/>
    <property type="evidence" value="ECO:0007669"/>
    <property type="project" value="InterPro"/>
</dbReference>
<sequence>MTEKFARDSQHDYSTNANLVLPTNTSMHDQGIRKEPSCEVSSLSEHLKDVRMGDRVQHTRPQSINKKQKINDNNSLGYDTTRFKNLSLFNDTSNVSYEPKTEETKQIYKILLNFIQETIGDQVPNILSDAAYEILCTLKNDRLSDKERQNEIEALLNTKLSPERFAFLINLGKQINDWSSNDEIIPIDHTENVNVQFEGSSDEENNFDDFDVSDDEETIIDDTIQEIRVNKTNDSIQRSQTLQPRTIDALWLQRNLNNINPKIKAQQVLTILDEASNNHELENKLILLLGCEHVQFIKLLRTHRQMILYCILLASAQNEMERAKIEEKMRNNSELVWILEDLSRIDVNDDEEIMEIDKNEMSLDKHQIVDLEDLTFEQGGHFMSNRTCELPNGSFRLQKNGYEEIHIPTIKPSEMNSQHNLYQISDLPKYVQPAFNDCHQLNRIQSQMVQITLETDENILLCAPTGSGKTKVALLCILHEIGKHILPDSSINTNEFKIVYIAPMKSLVQEIVQTFTKCLNPYGIKVSELTGDHQLTSEQINQTQVIVCTPEKWDIITRKGDERTYIKLVRLIIIDEIHLLHDARGPVLEAIVARTKRWIEITRDNVRLVALSATLPNDEDIAEFLNVRSNGLFYFDNSYRSVPLEQEYIGITEKKLIKRLKIMNNLLYEKVIERAGKHQVLIFVHSRKDTVRTARAIRDECIEKGTIGCFLQKDSSSDGLLRAESEVTKNLELKDFLPYSFAIHHAGMSRVDRILVEDLFRDRHIQVLVSTATLAWGVNLPARTVIIKGTQVYNPEKGRWTELGALDIMQMFGRAGRPQYDKLGQGILITNHNELQYYLSLMNQQLAIESQLISKLIDNLNAEIVLGTIQNIHEAAEWLRYTYLYIRMRKQPQLYGISNESLQIDDTLLQRRLDLIHSAAIQLDKNHLIHYDRKTGNFQMTEHGRIASYYYCTHETISMYNKLLKPTLNEIELFRIFSLSSEFRHITVREEEKLELKKLIERVPIPIKEDISESSAKINVLLQVYISQLKIDGLALMADMIYIVQNAGRLIRAIFEIVLQKKWAGSVDKILCLAKMIEKRMWQSMCPLRQFKKIPQIINQKIEKKNISWDRYFDLDANEIGEFLRAPKIGKMVYKYIHHIPKLDLNASILPITRSLLKIDLTITPDFQWDETIHGMAEPFWIFVEDTDSDILLHHEYFLLKKKYCEDKHYVKLFIPIYETLPPQYFIRVVSDKWLSSESQIAISFRHLILPEKQTLPTELRDLELIPVKDLCNSEYEKLYNFQMFNNIQTQVFHTLYNTDENVFLGVSNGSGKTTCAEFAILRLFSNENLESKCVYITPKEELAEIIRDDWTKRFGIINRKVVMLTGDTTLDLKLIANGHIIVSTPEYWDNVSRRWKQRKHIQNIQLFIVDNLHIIGSDEGAVLEIICSRMRYISSQLERKIRIIAMSTSILNSKDIAQWLGCSTNATFNFRANVRSTPLDLHIQTFNITHNASRLIAMAKPVYQAINRHSSIHPVIIFVPSKVLSQSTAIDIITFTIGEQNQGRFLHMSTVDIQLFIEQIDNQILKQTILHGIAFIHEGLNNKDRSIIEQLFTLNAIQICIVSHSMLYTLNIYSYFVIIMDTQYYHEEKHIYDDYSINDILQMISRTNNSSKVLLMCLLSKKNFYKQFLYESIPIESHLDLYLHDHFNAEIITKTIENKQDAIDYLTWTLFYRRLTLNPNYYNLRNSSHQHLSDHLSELVENTLNNLEQSKCITITNEVDLSPLNLGMIAAYYYINYRTIELFNKSLTSKLKFNTLLDIISNAAEYEHIPIRENEENILQQISTYLPNKLTNVKFNDPHVKTNVLLQAHLSRIELSTELQKDLNQILIKVIRLLQACVDVLSSNGWLSSALTTMELTQMITQAMWNKDSYLKQLPYFTNDIIQRCIEKVKLERANERSESVIAPLFPQKREEGWWLVIGDATINTLLSIKRLTIQERNEIVLDFMAPTGELFEACRNGDLVKVKNLITPENINAQDVLGRKSTPLHFSSGFGRKDVVEYLLSQNANVHMKDDGGLIPLHNAASFGHAEVVQLLLNHHSDVNALDSWNYSPLAEAASKGKVDVCLILIQHGADPNLKNSDGKCALDLADSSTRPVLTGEYRKDELLEAARSGNEEKLLSLLTSTNVNCHASDGRKSTPLHLAAGYNRLAICKILLEHGADVLCKDKGGLVPLHNAASYGHYEVAELLIEHGAQINASDLWQYTPIHEAASKSRVDVSGNSVFWYNTDEYGEVDYLTYHAGRPPGENGRKIGLNTWTHTQTKNNMHTPLRHLSFKQIKKFALNIFMDKSNDPINSKSNAQSYLSVSTQSNIKYKPIPDPLSVYVPLNSLTEETIDSIVSTVQQRDKRNWNQSKRTLLAFLLAINNKVNEIEQNNHSNNKFDEQTVQHAAKVRQWLIEKVQFGDNKELHWDELQQNYEKLVHQNDDNEMAKQLNITTIEPYHELAIEGRFCDILICDENSTEFGIRFRPLAGNSVFWYNTDEYGEVDYLTYHAGRPPGEHGRKIGLNTWTHTQTKNNMHTPLRHLSFKQIKKFALNIFMDKSNDPINSKSNAQSYLSVSTQSNIKYKPMPDPLSVYVPLNSLTEETIDSIVSTVQQRDKRNWNQSKRTLLAFLLAINNKVNEIEQNNHSNNKFDEQTVQHAAKVREWLIEKVQFGDNKELQWDELRQNYEKMVHQNDDNEMAKQLNITTIEPYYELAIEGVHRDVNRSREYMARFRSCGWKPNELKLYWNATQLENLCPKYETNDKQVKEKDKNLPPHDPSDADAVLALRQYPVSKRNHAGTITYVNKGIQDAVFDAPKDAQLIVLNFANERTPGGGYLRHSLAQEEIILYNSDGYRSLLDLKYGRMGGGYAIPEFGLAYVRDIRFFDARTDKSRRADMLVSACYCLSGSPQLYKNPPSTEECIINHIAKFRAFIAAAVANTIGDGSNTYLLLGPIGTGAFGNDVNDIGYAFREVLSSKMMGSNDPIRQAFGNIWFVSTDKWKNNRLEKILSEDSISNVE</sequence>
<keyword evidence="4" id="KW-0747">Spliceosome</keyword>
<dbReference type="PROSITE" id="PS50297">
    <property type="entry name" value="ANK_REP_REGION"/>
    <property type="match status" value="5"/>
</dbReference>
<feature type="repeat" description="ANK" evidence="13">
    <location>
        <begin position="2021"/>
        <end position="2053"/>
    </location>
</feature>
<dbReference type="InterPro" id="IPR041094">
    <property type="entry name" value="Brr2_helicase_PWI"/>
</dbReference>
<dbReference type="Pfam" id="PF00271">
    <property type="entry name" value="Helicase_C"/>
    <property type="match status" value="1"/>
</dbReference>
<dbReference type="InterPro" id="IPR043472">
    <property type="entry name" value="Macro_dom-like"/>
</dbReference>
<keyword evidence="6" id="KW-0547">Nucleotide-binding</keyword>
<dbReference type="CDD" id="cd18021">
    <property type="entry name" value="DEXHc_Brr2_2"/>
    <property type="match status" value="1"/>
</dbReference>
<dbReference type="Pfam" id="PF10021">
    <property type="entry name" value="PARG_cat_microb"/>
    <property type="match status" value="1"/>
</dbReference>
<dbReference type="InterPro" id="IPR057842">
    <property type="entry name" value="WH_MER3"/>
</dbReference>
<dbReference type="CDD" id="cd18795">
    <property type="entry name" value="SF2_C_Ski2"/>
    <property type="match status" value="1"/>
</dbReference>
<evidence type="ECO:0000313" key="16">
    <source>
        <dbReference type="EMBL" id="CAF0954666.1"/>
    </source>
</evidence>
<reference evidence="16" key="1">
    <citation type="submission" date="2021-02" db="EMBL/GenBank/DDBJ databases">
        <authorList>
            <person name="Nowell W R."/>
        </authorList>
    </citation>
    <scope>NUCLEOTIDE SEQUENCE</scope>
</reference>
<dbReference type="PROSITE" id="PS50088">
    <property type="entry name" value="ANK_REPEAT"/>
    <property type="match status" value="5"/>
</dbReference>
<dbReference type="SMART" id="SM00248">
    <property type="entry name" value="ANK"/>
    <property type="match status" value="6"/>
</dbReference>
<evidence type="ECO:0000256" key="2">
    <source>
        <dbReference type="ARBA" id="ARBA00012552"/>
    </source>
</evidence>
<dbReference type="Gene3D" id="3.40.220.10">
    <property type="entry name" value="Leucine Aminopeptidase, subunit E, domain 1"/>
    <property type="match status" value="1"/>
</dbReference>
<dbReference type="GO" id="GO:0000712">
    <property type="term" value="P:resolution of meiotic recombination intermediates"/>
    <property type="evidence" value="ECO:0007669"/>
    <property type="project" value="TreeGrafter"/>
</dbReference>
<evidence type="ECO:0000256" key="11">
    <source>
        <dbReference type="ARBA" id="ARBA00034541"/>
    </source>
</evidence>
<feature type="repeat" description="ANK" evidence="13">
    <location>
        <begin position="2087"/>
        <end position="2119"/>
    </location>
</feature>
<dbReference type="GO" id="GO:0005681">
    <property type="term" value="C:spliceosomal complex"/>
    <property type="evidence" value="ECO:0007669"/>
    <property type="project" value="UniProtKB-KW"/>
</dbReference>
<evidence type="ECO:0000313" key="17">
    <source>
        <dbReference type="Proteomes" id="UP000663860"/>
    </source>
</evidence>
<dbReference type="FunFam" id="1.10.3380.10:FF:000001">
    <property type="entry name" value="U5 small nuclear ribonucleoprotein helicase"/>
    <property type="match status" value="1"/>
</dbReference>
<keyword evidence="5" id="KW-0677">Repeat</keyword>
<dbReference type="InterPro" id="IPR004179">
    <property type="entry name" value="Sec63-dom"/>
</dbReference>
<dbReference type="InterPro" id="IPR019261">
    <property type="entry name" value="PARG_cat_microbial"/>
</dbReference>
<dbReference type="GO" id="GO:0006397">
    <property type="term" value="P:mRNA processing"/>
    <property type="evidence" value="ECO:0007669"/>
    <property type="project" value="UniProtKB-KW"/>
</dbReference>
<comment type="caution">
    <text evidence="16">The sequence shown here is derived from an EMBL/GenBank/DDBJ whole genome shotgun (WGS) entry which is preliminary data.</text>
</comment>
<gene>
    <name evidence="16" type="ORF">IZO911_LOCUS15203</name>
</gene>
<dbReference type="GO" id="GO:0003678">
    <property type="term" value="F:DNA helicase activity"/>
    <property type="evidence" value="ECO:0007669"/>
    <property type="project" value="TreeGrafter"/>
</dbReference>
<feature type="domain" description="Helicase ATP-binding" evidence="14">
    <location>
        <begin position="450"/>
        <end position="633"/>
    </location>
</feature>
<dbReference type="Pfam" id="PF00023">
    <property type="entry name" value="Ank"/>
    <property type="match status" value="1"/>
</dbReference>
<dbReference type="SMART" id="SM00973">
    <property type="entry name" value="Sec63"/>
    <property type="match status" value="2"/>
</dbReference>
<comment type="similarity">
    <text evidence="1">Belongs to the helicase family. SKI2 subfamily.</text>
</comment>
<dbReference type="EC" id="3.6.4.13" evidence="2"/>
<dbReference type="Gene3D" id="1.10.150.20">
    <property type="entry name" value="5' to 3' exonuclease, C-terminal subdomain"/>
    <property type="match status" value="1"/>
</dbReference>
<proteinExistence type="inferred from homology"/>
<dbReference type="FunFam" id="1.10.10.10:FF:000012">
    <property type="entry name" value="U5 small nuclear ribonucleoprotein helicase"/>
    <property type="match status" value="1"/>
</dbReference>
<feature type="domain" description="Helicase C-terminal" evidence="15">
    <location>
        <begin position="643"/>
        <end position="880"/>
    </location>
</feature>
<dbReference type="InterPro" id="IPR011545">
    <property type="entry name" value="DEAD/DEAH_box_helicase_dom"/>
</dbReference>
<dbReference type="Gene3D" id="1.10.3380.10">
    <property type="entry name" value="Sec63 N-terminal domain-like domain"/>
    <property type="match status" value="2"/>
</dbReference>
<dbReference type="Gene3D" id="1.25.40.20">
    <property type="entry name" value="Ankyrin repeat-containing domain"/>
    <property type="match status" value="2"/>
</dbReference>
<dbReference type="PANTHER" id="PTHR47961:SF4">
    <property type="entry name" value="ACTIVATING SIGNAL COINTEGRATOR 1 COMPLEX SUBUNIT 3"/>
    <property type="match status" value="1"/>
</dbReference>
<evidence type="ECO:0000259" key="15">
    <source>
        <dbReference type="PROSITE" id="PS51194"/>
    </source>
</evidence>
<dbReference type="SUPFAM" id="SSF81296">
    <property type="entry name" value="E set domains"/>
    <property type="match status" value="1"/>
</dbReference>
<keyword evidence="9" id="KW-0067">ATP-binding</keyword>
<dbReference type="Pfam" id="PF12796">
    <property type="entry name" value="Ank_2"/>
    <property type="match status" value="2"/>
</dbReference>
<dbReference type="Pfam" id="PF18149">
    <property type="entry name" value="Helicase_PWI"/>
    <property type="match status" value="1"/>
</dbReference>
<feature type="repeat" description="ANK" evidence="13">
    <location>
        <begin position="2054"/>
        <end position="2086"/>
    </location>
</feature>
<dbReference type="Proteomes" id="UP000663860">
    <property type="component" value="Unassembled WGS sequence"/>
</dbReference>
<dbReference type="Gene3D" id="2.60.40.150">
    <property type="entry name" value="C2 domain"/>
    <property type="match status" value="2"/>
</dbReference>
<dbReference type="Pfam" id="PF02889">
    <property type="entry name" value="Sec63"/>
    <property type="match status" value="2"/>
</dbReference>
<dbReference type="Pfam" id="PF00270">
    <property type="entry name" value="DEAD"/>
    <property type="match status" value="2"/>
</dbReference>
<dbReference type="Gene3D" id="2.60.120.620">
    <property type="entry name" value="q2cbj1_9rhob like domain"/>
    <property type="match status" value="1"/>
</dbReference>